<sequence length="662" mass="73580">MSEDAVLEQRERKPRRNAVPEPNGHVPEVPDFAAAEDFAADVPAGDSTDVPEHEDVEGQDTNTITNKIYFVRIPRPPMNDDLVKKLSAQFNEHVKKVKGVNAKLAAKREELRELRRQLNVGKSVKDGYQPEYDEKSNRLQSLRNVRNNYQQKIGLIRDILRGLSCKSEQELDAKLKALEDEIKLGGLTLREEKQKVHEINKLMSQRTQIRDYQNQEASREELEAENSKVKAVIAELEAEFSILKCERDQTQVVMKEIYTKVKACEAEVKDMEDEQKEVVNAKNDALAALEKARAEVDDSKLDYRENRSFSLKVRDLVTAGQVDEARALCTAQIDAAVAKIASDVGYRKEYYSLWAQQRKYAVSELLPDSTTVVKELKAVDQGKAGGKGKADLKGAKAPPPVPQGVEKARQLIEKLMAEAQVEASRRAAGRPAGDDVEPSSGDADDEHDLPSPIVTVQAAPASIVEAGRPKSTATSARPADVLKLVELPKIIDEDFVPPVIKTEEERAAAKAAQDKERQREEQIRKAQEAEARKKKLAEVKEKKRKEAEAKRKADEEVRKAEAAVKEAERAKQLAEERAAAEAKRKAAEAAAKAAAEAKASYNPAAKVIAKSQVTVAAKAKPPSNDLLRYWKAFKKNTSMHYWILAAILVVIMLSLVIMALRS</sequence>
<dbReference type="GO" id="GO:0005886">
    <property type="term" value="C:plasma membrane"/>
    <property type="evidence" value="ECO:0007669"/>
    <property type="project" value="UniProtKB-SubCell"/>
</dbReference>
<feature type="transmembrane region" description="Helical" evidence="10">
    <location>
        <begin position="641"/>
        <end position="660"/>
    </location>
</feature>
<keyword evidence="6 10" id="KW-0472">Membrane</keyword>
<evidence type="ECO:0000256" key="9">
    <source>
        <dbReference type="SAM" id="MobiDB-lite"/>
    </source>
</evidence>
<reference evidence="11" key="1">
    <citation type="journal article" date="2021" name="Proc. Natl. Acad. Sci. U.S.A.">
        <title>Three genomes in the algal genus Volvox reveal the fate of a haploid sex-determining region after a transition to homothallism.</title>
        <authorList>
            <person name="Yamamoto K."/>
            <person name="Hamaji T."/>
            <person name="Kawai-Toyooka H."/>
            <person name="Matsuzaki R."/>
            <person name="Takahashi F."/>
            <person name="Nishimura Y."/>
            <person name="Kawachi M."/>
            <person name="Noguchi H."/>
            <person name="Minakuchi Y."/>
            <person name="Umen J.G."/>
            <person name="Toyoda A."/>
            <person name="Nozaki H."/>
        </authorList>
    </citation>
    <scope>NUCLEOTIDE SEQUENCE</scope>
    <source>
        <strain evidence="11">NIES-3780</strain>
    </source>
</reference>
<feature type="region of interest" description="Disordered" evidence="9">
    <location>
        <begin position="383"/>
        <end position="404"/>
    </location>
</feature>
<protein>
    <recommendedName>
        <fullName evidence="13">Proton pump-interactor 1</fullName>
    </recommendedName>
</protein>
<feature type="compositionally biased region" description="Acidic residues" evidence="9">
    <location>
        <begin position="434"/>
        <end position="447"/>
    </location>
</feature>
<comment type="similarity">
    <text evidence="7">Belongs to the plant Proton pump-interactor protein family.</text>
</comment>
<keyword evidence="2" id="KW-1003">Cell membrane</keyword>
<feature type="region of interest" description="Disordered" evidence="9">
    <location>
        <begin position="506"/>
        <end position="556"/>
    </location>
</feature>
<evidence type="ECO:0000256" key="1">
    <source>
        <dbReference type="ARBA" id="ARBA00004162"/>
    </source>
</evidence>
<dbReference type="Proteomes" id="UP000747399">
    <property type="component" value="Unassembled WGS sequence"/>
</dbReference>
<feature type="coiled-coil region" evidence="8">
    <location>
        <begin position="97"/>
        <end position="152"/>
    </location>
</feature>
<evidence type="ECO:0000256" key="2">
    <source>
        <dbReference type="ARBA" id="ARBA00022475"/>
    </source>
</evidence>
<proteinExistence type="inferred from homology"/>
<organism evidence="11 12">
    <name type="scientific">Volvox africanus</name>
    <dbReference type="NCBI Taxonomy" id="51714"/>
    <lineage>
        <taxon>Eukaryota</taxon>
        <taxon>Viridiplantae</taxon>
        <taxon>Chlorophyta</taxon>
        <taxon>core chlorophytes</taxon>
        <taxon>Chlorophyceae</taxon>
        <taxon>CS clade</taxon>
        <taxon>Chlamydomonadales</taxon>
        <taxon>Volvocaceae</taxon>
        <taxon>Volvox</taxon>
    </lineage>
</organism>
<evidence type="ECO:0000313" key="12">
    <source>
        <dbReference type="Proteomes" id="UP000747399"/>
    </source>
</evidence>
<dbReference type="PANTHER" id="PTHR32219">
    <property type="entry name" value="RNA-BINDING PROTEIN YLMH-RELATED"/>
    <property type="match status" value="1"/>
</dbReference>
<evidence type="ECO:0000313" key="11">
    <source>
        <dbReference type="EMBL" id="GIL51415.1"/>
    </source>
</evidence>
<feature type="region of interest" description="Disordered" evidence="9">
    <location>
        <begin position="1"/>
        <end position="30"/>
    </location>
</feature>
<keyword evidence="12" id="KW-1185">Reference proteome</keyword>
<keyword evidence="3 10" id="KW-0812">Transmembrane</keyword>
<evidence type="ECO:0000256" key="4">
    <source>
        <dbReference type="ARBA" id="ARBA00022989"/>
    </source>
</evidence>
<evidence type="ECO:0008006" key="13">
    <source>
        <dbReference type="Google" id="ProtNLM"/>
    </source>
</evidence>
<keyword evidence="4 10" id="KW-1133">Transmembrane helix</keyword>
<comment type="subcellular location">
    <subcellularLocation>
        <location evidence="1">Cell membrane</location>
        <topology evidence="1">Single-pass membrane protein</topology>
    </subcellularLocation>
</comment>
<dbReference type="AlphaFoldDB" id="A0A8J4EXR0"/>
<keyword evidence="5 8" id="KW-0175">Coiled coil</keyword>
<comment type="caution">
    <text evidence="11">The sequence shown here is derived from an EMBL/GenBank/DDBJ whole genome shotgun (WGS) entry which is preliminary data.</text>
</comment>
<evidence type="ECO:0000256" key="7">
    <source>
        <dbReference type="ARBA" id="ARBA00038080"/>
    </source>
</evidence>
<dbReference type="InterPro" id="IPR055282">
    <property type="entry name" value="PPI1-4"/>
</dbReference>
<evidence type="ECO:0000256" key="3">
    <source>
        <dbReference type="ARBA" id="ARBA00022692"/>
    </source>
</evidence>
<evidence type="ECO:0000256" key="8">
    <source>
        <dbReference type="SAM" id="Coils"/>
    </source>
</evidence>
<evidence type="ECO:0000256" key="10">
    <source>
        <dbReference type="SAM" id="Phobius"/>
    </source>
</evidence>
<dbReference type="PANTHER" id="PTHR32219:SF3">
    <property type="entry name" value="CALPONIN-LIKE DOMAIN PROTEIN"/>
    <property type="match status" value="1"/>
</dbReference>
<accession>A0A8J4EXR0</accession>
<dbReference type="EMBL" id="BNCO01000011">
    <property type="protein sequence ID" value="GIL51415.1"/>
    <property type="molecule type" value="Genomic_DNA"/>
</dbReference>
<evidence type="ECO:0000256" key="6">
    <source>
        <dbReference type="ARBA" id="ARBA00023136"/>
    </source>
</evidence>
<feature type="coiled-coil region" evidence="8">
    <location>
        <begin position="205"/>
        <end position="302"/>
    </location>
</feature>
<feature type="region of interest" description="Disordered" evidence="9">
    <location>
        <begin position="422"/>
        <end position="477"/>
    </location>
</feature>
<evidence type="ECO:0000256" key="5">
    <source>
        <dbReference type="ARBA" id="ARBA00023054"/>
    </source>
</evidence>
<gene>
    <name evidence="11" type="ORF">Vafri_7409</name>
</gene>
<name>A0A8J4EXR0_9CHLO</name>